<evidence type="ECO:0000256" key="1">
    <source>
        <dbReference type="SAM" id="MobiDB-lite"/>
    </source>
</evidence>
<feature type="compositionally biased region" description="Polar residues" evidence="1">
    <location>
        <begin position="104"/>
        <end position="115"/>
    </location>
</feature>
<dbReference type="Gene3D" id="3.30.200.60">
    <property type="entry name" value="Peptidase C65 Otubain, subdomain 1"/>
    <property type="match status" value="1"/>
</dbReference>
<dbReference type="InterPro" id="IPR042468">
    <property type="entry name" value="Peptidase_C65_otubain_sub1"/>
</dbReference>
<comment type="caution">
    <text evidence="2">The sequence shown here is derived from an EMBL/GenBank/DDBJ whole genome shotgun (WGS) entry which is preliminary data.</text>
</comment>
<proteinExistence type="predicted"/>
<feature type="region of interest" description="Disordered" evidence="1">
    <location>
        <begin position="86"/>
        <end position="115"/>
    </location>
</feature>
<evidence type="ECO:0000313" key="2">
    <source>
        <dbReference type="EMBL" id="KAI5442873.1"/>
    </source>
</evidence>
<evidence type="ECO:0000313" key="3">
    <source>
        <dbReference type="Proteomes" id="UP001058974"/>
    </source>
</evidence>
<dbReference type="Proteomes" id="UP001058974">
    <property type="component" value="Chromosome 1"/>
</dbReference>
<dbReference type="EMBL" id="JAMSHJ010000001">
    <property type="protein sequence ID" value="KAI5442873.1"/>
    <property type="molecule type" value="Genomic_DNA"/>
</dbReference>
<accession>A0A9D5BFS8</accession>
<dbReference type="InterPro" id="IPR019400">
    <property type="entry name" value="Peptidase_C65_otubain"/>
</dbReference>
<dbReference type="InterPro" id="IPR038765">
    <property type="entry name" value="Papain-like_cys_pep_sf"/>
</dbReference>
<protein>
    <submittedName>
        <fullName evidence="2">Uncharacterized protein</fullName>
    </submittedName>
</protein>
<dbReference type="AlphaFoldDB" id="A0A9D5BFS8"/>
<name>A0A9D5BFS8_PEA</name>
<sequence length="115" mass="12245">MPRIVDEGLDSIFIPCMARVDKGFASVSLSHDSSFGSTGSLSQLCKSVVEPRDEESDHVHITALSDPSCAPIRIVYLDHNSCDTGGVSVNHHDPIPSADDLPSSRGSSEKQNPSP</sequence>
<gene>
    <name evidence="2" type="ORF">KIW84_011774</name>
</gene>
<dbReference type="SUPFAM" id="SSF54001">
    <property type="entry name" value="Cysteine proteinases"/>
    <property type="match status" value="1"/>
</dbReference>
<dbReference type="Pfam" id="PF10275">
    <property type="entry name" value="Peptidase_C65"/>
    <property type="match status" value="1"/>
</dbReference>
<dbReference type="Gramene" id="Psat01G0177400-T1">
    <property type="protein sequence ID" value="KAI5442873.1"/>
    <property type="gene ID" value="KIW84_011774"/>
</dbReference>
<reference evidence="2 3" key="1">
    <citation type="journal article" date="2022" name="Nat. Genet.">
        <title>Improved pea reference genome and pan-genome highlight genomic features and evolutionary characteristics.</title>
        <authorList>
            <person name="Yang T."/>
            <person name="Liu R."/>
            <person name="Luo Y."/>
            <person name="Hu S."/>
            <person name="Wang D."/>
            <person name="Wang C."/>
            <person name="Pandey M.K."/>
            <person name="Ge S."/>
            <person name="Xu Q."/>
            <person name="Li N."/>
            <person name="Li G."/>
            <person name="Huang Y."/>
            <person name="Saxena R.K."/>
            <person name="Ji Y."/>
            <person name="Li M."/>
            <person name="Yan X."/>
            <person name="He Y."/>
            <person name="Liu Y."/>
            <person name="Wang X."/>
            <person name="Xiang C."/>
            <person name="Varshney R.K."/>
            <person name="Ding H."/>
            <person name="Gao S."/>
            <person name="Zong X."/>
        </authorList>
    </citation>
    <scope>NUCLEOTIDE SEQUENCE [LARGE SCALE GENOMIC DNA]</scope>
    <source>
        <strain evidence="2 3">cv. Zhongwan 6</strain>
    </source>
</reference>
<organism evidence="2 3">
    <name type="scientific">Pisum sativum</name>
    <name type="common">Garden pea</name>
    <name type="synonym">Lathyrus oleraceus</name>
    <dbReference type="NCBI Taxonomy" id="3888"/>
    <lineage>
        <taxon>Eukaryota</taxon>
        <taxon>Viridiplantae</taxon>
        <taxon>Streptophyta</taxon>
        <taxon>Embryophyta</taxon>
        <taxon>Tracheophyta</taxon>
        <taxon>Spermatophyta</taxon>
        <taxon>Magnoliopsida</taxon>
        <taxon>eudicotyledons</taxon>
        <taxon>Gunneridae</taxon>
        <taxon>Pentapetalae</taxon>
        <taxon>rosids</taxon>
        <taxon>fabids</taxon>
        <taxon>Fabales</taxon>
        <taxon>Fabaceae</taxon>
        <taxon>Papilionoideae</taxon>
        <taxon>50 kb inversion clade</taxon>
        <taxon>NPAAA clade</taxon>
        <taxon>Hologalegina</taxon>
        <taxon>IRL clade</taxon>
        <taxon>Fabeae</taxon>
        <taxon>Lathyrus</taxon>
    </lineage>
</organism>
<keyword evidence="3" id="KW-1185">Reference proteome</keyword>